<dbReference type="PANTHER" id="PTHR43630">
    <property type="entry name" value="POLY-BETA-1,6-N-ACETYL-D-GLUCOSAMINE SYNTHASE"/>
    <property type="match status" value="1"/>
</dbReference>
<dbReference type="SUPFAM" id="SSF48452">
    <property type="entry name" value="TPR-like"/>
    <property type="match status" value="1"/>
</dbReference>
<dbReference type="EMBL" id="JAGGLG010000030">
    <property type="protein sequence ID" value="MBP2019565.1"/>
    <property type="molecule type" value="Genomic_DNA"/>
</dbReference>
<comment type="caution">
    <text evidence="3">The sequence shown here is derived from an EMBL/GenBank/DDBJ whole genome shotgun (WGS) entry which is preliminary data.</text>
</comment>
<dbReference type="Pfam" id="PF13181">
    <property type="entry name" value="TPR_8"/>
    <property type="match status" value="1"/>
</dbReference>
<keyword evidence="4" id="KW-1185">Reference proteome</keyword>
<feature type="domain" description="Glycosyltransferase 2-like" evidence="2">
    <location>
        <begin position="6"/>
        <end position="108"/>
    </location>
</feature>
<dbReference type="Gene3D" id="1.25.40.10">
    <property type="entry name" value="Tetratricopeptide repeat domain"/>
    <property type="match status" value="2"/>
</dbReference>
<keyword evidence="1" id="KW-0802">TPR repeat</keyword>
<feature type="repeat" description="TPR" evidence="1">
    <location>
        <begin position="275"/>
        <end position="308"/>
    </location>
</feature>
<dbReference type="Gene3D" id="3.90.550.10">
    <property type="entry name" value="Spore Coat Polysaccharide Biosynthesis Protein SpsA, Chain A"/>
    <property type="match status" value="1"/>
</dbReference>
<gene>
    <name evidence="3" type="ORF">J2Z79_003007</name>
</gene>
<evidence type="ECO:0000256" key="1">
    <source>
        <dbReference type="PROSITE-ProRule" id="PRU00339"/>
    </source>
</evidence>
<organism evidence="3 4">
    <name type="scientific">Symbiobacterium terraclitae</name>
    <dbReference type="NCBI Taxonomy" id="557451"/>
    <lineage>
        <taxon>Bacteria</taxon>
        <taxon>Bacillati</taxon>
        <taxon>Bacillota</taxon>
        <taxon>Clostridia</taxon>
        <taxon>Eubacteriales</taxon>
        <taxon>Symbiobacteriaceae</taxon>
        <taxon>Symbiobacterium</taxon>
    </lineage>
</organism>
<evidence type="ECO:0000313" key="4">
    <source>
        <dbReference type="Proteomes" id="UP001519289"/>
    </source>
</evidence>
<dbReference type="PROSITE" id="PS50005">
    <property type="entry name" value="TPR"/>
    <property type="match status" value="1"/>
</dbReference>
<dbReference type="InterPro" id="IPR001173">
    <property type="entry name" value="Glyco_trans_2-like"/>
</dbReference>
<dbReference type="Pfam" id="PF13432">
    <property type="entry name" value="TPR_16"/>
    <property type="match status" value="2"/>
</dbReference>
<evidence type="ECO:0000259" key="2">
    <source>
        <dbReference type="Pfam" id="PF00535"/>
    </source>
</evidence>
<evidence type="ECO:0000313" key="3">
    <source>
        <dbReference type="EMBL" id="MBP2019565.1"/>
    </source>
</evidence>
<dbReference type="CDD" id="cd02511">
    <property type="entry name" value="Beta4Glucosyltransferase"/>
    <property type="match status" value="1"/>
</dbReference>
<dbReference type="InterPro" id="IPR011990">
    <property type="entry name" value="TPR-like_helical_dom_sf"/>
</dbReference>
<dbReference type="SMART" id="SM00028">
    <property type="entry name" value="TPR"/>
    <property type="match status" value="3"/>
</dbReference>
<dbReference type="PANTHER" id="PTHR43630:SF2">
    <property type="entry name" value="GLYCOSYLTRANSFERASE"/>
    <property type="match status" value="1"/>
</dbReference>
<dbReference type="InterPro" id="IPR029044">
    <property type="entry name" value="Nucleotide-diphossugar_trans"/>
</dbReference>
<dbReference type="Proteomes" id="UP001519289">
    <property type="component" value="Unassembled WGS sequence"/>
</dbReference>
<dbReference type="InterPro" id="IPR019734">
    <property type="entry name" value="TPR_rpt"/>
</dbReference>
<accession>A0ABS4JVM6</accession>
<reference evidence="3 4" key="1">
    <citation type="submission" date="2021-03" db="EMBL/GenBank/DDBJ databases">
        <title>Genomic Encyclopedia of Type Strains, Phase IV (KMG-IV): sequencing the most valuable type-strain genomes for metagenomic binning, comparative biology and taxonomic classification.</title>
        <authorList>
            <person name="Goeker M."/>
        </authorList>
    </citation>
    <scope>NUCLEOTIDE SEQUENCE [LARGE SCALE GENOMIC DNA]</scope>
    <source>
        <strain evidence="3 4">DSM 27138</strain>
    </source>
</reference>
<name>A0ABS4JVM6_9FIRM</name>
<dbReference type="Pfam" id="PF00535">
    <property type="entry name" value="Glycos_transf_2"/>
    <property type="match status" value="1"/>
</dbReference>
<protein>
    <submittedName>
        <fullName evidence="3">Tetratricopeptide (TPR) repeat protein</fullName>
    </submittedName>
</protein>
<dbReference type="SUPFAM" id="SSF53448">
    <property type="entry name" value="Nucleotide-diphospho-sugar transferases"/>
    <property type="match status" value="1"/>
</dbReference>
<sequence>MPVRLSLCMIVRDEETFLPRCLESVRGVVDEIVVVDTGSRDNTVEVARRFGATVFEMPWPDDFSAARNASLERATGDWILMLDADEVLLPASAAGLPALLADPDVEGYFVQMRHLVGSAMQPEVEESSLFRLWRNRPEYRFAGEVHEQILPTILARRPGSRTAHSGLQVVHYGYLREVRAARRKFERNRHLLEKVIARSPQDAFAHFNLGIEYYDQGLLQQAAASFAAALVRARPGDVWRPKLVKAYAATLLEREEWASLFRLLDEEIARYPDYTDLYFLKGVARVRAGQAEQAVSAFARCLELGPAPAARYSSTDPGTGSYKAQLELGAALEALGRDAEARAAYREAAHSRPGWHEPLKRLAALLGRTAGDDELLEELRAFFPGRQYADQVQVATLLLHARRPHLVVRLLEPFRQEGRLDRAGLFVLARGLAGAGDREGALAICRLDWTGSPLAPQVQRLRAELEAREAQPAGGEEP</sequence>
<proteinExistence type="predicted"/>
<dbReference type="RefSeq" id="WP_209467667.1">
    <property type="nucleotide sequence ID" value="NZ_JAGGLG010000030.1"/>
</dbReference>